<protein>
    <submittedName>
        <fullName evidence="2">Uncharacterized protein</fullName>
    </submittedName>
</protein>
<evidence type="ECO:0000313" key="3">
    <source>
        <dbReference type="Proteomes" id="UP001589532"/>
    </source>
</evidence>
<comment type="caution">
    <text evidence="2">The sequence shown here is derived from an EMBL/GenBank/DDBJ whole genome shotgun (WGS) entry which is preliminary data.</text>
</comment>
<dbReference type="RefSeq" id="WP_345000856.1">
    <property type="nucleotide sequence ID" value="NZ_BAAAXV010000009.1"/>
</dbReference>
<feature type="chain" id="PRO_5046201218" evidence="1">
    <location>
        <begin position="24"/>
        <end position="161"/>
    </location>
</feature>
<sequence>MRSHKLIAGLALATGLAAPAALAASPAQAAPGSCRVDLHKIVANNVAERDGKDELRFKVDGNLFPKFGDKFHAMKSGDSADGADFGNPTTLVVLDSGNKSFNLREVTPPIVGDGDSLGSATAHESTCRGLSTGQHADDVTIISGSDETQYTYTVTLRQTRQ</sequence>
<name>A0ABV5S4M8_9ACTN</name>
<evidence type="ECO:0000313" key="2">
    <source>
        <dbReference type="EMBL" id="MFB9626617.1"/>
    </source>
</evidence>
<keyword evidence="3" id="KW-1185">Reference proteome</keyword>
<reference evidence="2 3" key="1">
    <citation type="submission" date="2024-09" db="EMBL/GenBank/DDBJ databases">
        <authorList>
            <person name="Sun Q."/>
            <person name="Mori K."/>
        </authorList>
    </citation>
    <scope>NUCLEOTIDE SEQUENCE [LARGE SCALE GENOMIC DNA]</scope>
    <source>
        <strain evidence="2 3">JCM 3143</strain>
    </source>
</reference>
<gene>
    <name evidence="2" type="ORF">ACFFSA_26315</name>
</gene>
<dbReference type="EMBL" id="JBHMBW010000023">
    <property type="protein sequence ID" value="MFB9626617.1"/>
    <property type="molecule type" value="Genomic_DNA"/>
</dbReference>
<dbReference type="Proteomes" id="UP001589532">
    <property type="component" value="Unassembled WGS sequence"/>
</dbReference>
<evidence type="ECO:0000256" key="1">
    <source>
        <dbReference type="SAM" id="SignalP"/>
    </source>
</evidence>
<keyword evidence="1" id="KW-0732">Signal</keyword>
<feature type="signal peptide" evidence="1">
    <location>
        <begin position="1"/>
        <end position="23"/>
    </location>
</feature>
<proteinExistence type="predicted"/>
<organism evidence="2 3">
    <name type="scientific">Nonomuraea helvata</name>
    <dbReference type="NCBI Taxonomy" id="37484"/>
    <lineage>
        <taxon>Bacteria</taxon>
        <taxon>Bacillati</taxon>
        <taxon>Actinomycetota</taxon>
        <taxon>Actinomycetes</taxon>
        <taxon>Streptosporangiales</taxon>
        <taxon>Streptosporangiaceae</taxon>
        <taxon>Nonomuraea</taxon>
    </lineage>
</organism>
<accession>A0ABV5S4M8</accession>